<keyword evidence="5 6" id="KW-0472">Membrane</keyword>
<proteinExistence type="predicted"/>
<protein>
    <submittedName>
        <fullName evidence="7">Cellulose biosynthesis cyclic di-GMP-binding regulatory protein BcsB</fullName>
    </submittedName>
</protein>
<comment type="caution">
    <text evidence="7">The sequence shown here is derived from an EMBL/GenBank/DDBJ whole genome shotgun (WGS) entry which is preliminary data.</text>
</comment>
<keyword evidence="4 6" id="KW-1133">Transmembrane helix</keyword>
<evidence type="ECO:0000256" key="2">
    <source>
        <dbReference type="ARBA" id="ARBA00022475"/>
    </source>
</evidence>
<evidence type="ECO:0000256" key="4">
    <source>
        <dbReference type="ARBA" id="ARBA00022989"/>
    </source>
</evidence>
<dbReference type="Proteomes" id="UP001280629">
    <property type="component" value="Unassembled WGS sequence"/>
</dbReference>
<evidence type="ECO:0000313" key="8">
    <source>
        <dbReference type="Proteomes" id="UP001280629"/>
    </source>
</evidence>
<evidence type="ECO:0000313" key="7">
    <source>
        <dbReference type="EMBL" id="MDW0109809.1"/>
    </source>
</evidence>
<organism evidence="7 8">
    <name type="scientific">Sporosarcina aquimarina</name>
    <dbReference type="NCBI Taxonomy" id="114975"/>
    <lineage>
        <taxon>Bacteria</taxon>
        <taxon>Bacillati</taxon>
        <taxon>Bacillota</taxon>
        <taxon>Bacilli</taxon>
        <taxon>Bacillales</taxon>
        <taxon>Caryophanaceae</taxon>
        <taxon>Sporosarcina</taxon>
    </lineage>
</organism>
<feature type="transmembrane region" description="Helical" evidence="6">
    <location>
        <begin position="674"/>
        <end position="693"/>
    </location>
</feature>
<keyword evidence="2" id="KW-1003">Cell membrane</keyword>
<dbReference type="PANTHER" id="PTHR39083">
    <property type="entry name" value="CYCLIC DI-GMP-BINDING PROTEIN"/>
    <property type="match status" value="1"/>
</dbReference>
<evidence type="ECO:0000256" key="3">
    <source>
        <dbReference type="ARBA" id="ARBA00022692"/>
    </source>
</evidence>
<dbReference type="Gene3D" id="2.60.120.260">
    <property type="entry name" value="Galactose-binding domain-like"/>
    <property type="match status" value="2"/>
</dbReference>
<dbReference type="InterPro" id="IPR018513">
    <property type="entry name" value="Cell_synthase_bac"/>
</dbReference>
<evidence type="ECO:0000256" key="6">
    <source>
        <dbReference type="SAM" id="Phobius"/>
    </source>
</evidence>
<name>A0ABU4FYK1_9BACL</name>
<keyword evidence="3 6" id="KW-0812">Transmembrane</keyword>
<reference evidence="7 8" key="1">
    <citation type="submission" date="2023-06" db="EMBL/GenBank/DDBJ databases">
        <title>Sporosarcina sp. nov., isolated from Korean traditional fermented seafood 'Jeotgal'.</title>
        <authorList>
            <person name="Yang A.-I."/>
            <person name="Shin N.-R."/>
        </authorList>
    </citation>
    <scope>NUCLEOTIDE SEQUENCE [LARGE SCALE GENOMIC DNA]</scope>
    <source>
        <strain evidence="7 8">KCTC3840</strain>
    </source>
</reference>
<evidence type="ECO:0000256" key="5">
    <source>
        <dbReference type="ARBA" id="ARBA00023136"/>
    </source>
</evidence>
<dbReference type="Pfam" id="PF03170">
    <property type="entry name" value="BcsB"/>
    <property type="match status" value="2"/>
</dbReference>
<dbReference type="RefSeq" id="WP_317935351.1">
    <property type="nucleotide sequence ID" value="NZ_JAUBDH010000003.1"/>
</dbReference>
<dbReference type="EMBL" id="JAUBDH010000003">
    <property type="protein sequence ID" value="MDW0109809.1"/>
    <property type="molecule type" value="Genomic_DNA"/>
</dbReference>
<dbReference type="PANTHER" id="PTHR39083:SF1">
    <property type="entry name" value="CYCLIC DI-GMP-BINDING PROTEIN"/>
    <property type="match status" value="1"/>
</dbReference>
<accession>A0ABU4FYK1</accession>
<gene>
    <name evidence="7" type="ORF">QT716_07030</name>
</gene>
<sequence>MNRFVMNVLVSLGCFIGLLLVGDQAHAKYDIQLSDVNVSPLDKQVKSRQALTNKPIELFGPIEEKTFFYEVKTETGTKNNEIVFHLMHSELLIEPSAVTFSIDEQIVQSVPLKQTELKNKIVIPLTKEALSKGFHTVTVSFNGVLKEGICVDQETPSNWLTIGIDSYLELQGQKTEDVSLSDYPGIFSAKESQTVSVIIPDKPSLETRSAGSAIAAFLKSKSENGKGVQVIRESQVNAIDGNFLVIGSHTEFQTNWMKTMFTEANVTIPDKGLLLSRHRVNQSAESLFILVKSPKQFKDRVDVLLDDSFSKQLTGQHMVIESTPARGKTSGIIPLKKFGMNDTTFDRTNSESDTYFGYAPPSWNAKSTLELLLRRSDTLKYRENDENVELTGDSVELVVHINNVPYSIDIRELYEEENGVFSVQIPIEEGTIQENHLIALKVEVNGLRRKNPCYSNNENRWVFLSEDSHFTFQEGDSRNEKTLLSFPYPFSDASQQTKVILPKGLEVTDNDLTKLVSSLTAFGKVPVLQLIEGEQFTEDDAKNSHLLFLGGVNAQPALKKKEKDLVIPFKENAPNFESYGFLQEAVEQYSWIQANPWSKKDYTMMVFDAAHTEANLIDERFLESLTNLNEDSTVAIQTKEHHLYTNANEFEVKKGNLKAAQTSDSNSSFMNSDWWMVGFGVLLVLALALFITMKQKRLKSSDNE</sequence>
<keyword evidence="8" id="KW-1185">Reference proteome</keyword>
<comment type="subcellular location">
    <subcellularLocation>
        <location evidence="1">Cell membrane</location>
        <topology evidence="1">Single-pass membrane protein</topology>
    </subcellularLocation>
</comment>
<evidence type="ECO:0000256" key="1">
    <source>
        <dbReference type="ARBA" id="ARBA00004162"/>
    </source>
</evidence>